<dbReference type="RefSeq" id="WP_209664150.1">
    <property type="nucleotide sequence ID" value="NZ_JAGGMS010000001.1"/>
</dbReference>
<keyword evidence="2" id="KW-1185">Reference proteome</keyword>
<evidence type="ECO:0000313" key="2">
    <source>
        <dbReference type="Proteomes" id="UP000741013"/>
    </source>
</evidence>
<comment type="caution">
    <text evidence="1">The sequence shown here is derived from an EMBL/GenBank/DDBJ whole genome shotgun (WGS) entry which is preliminary data.</text>
</comment>
<proteinExistence type="predicted"/>
<sequence>MTALDLGTRFLAATPTHEHRTPEQLRAWARIALDFGDELAEEHPELPQLDIREKTGGKRSGEILLAEYHHRDHRVTLYRDSLDYAREVSAKRGVPIAPEKLRRAAIAHEVGHHLLHGPRTRELNRRLGHRVLRLRAHVAGADELAVHRYAQRLSGLNPLLLNTFLTDALDEPRARSRRAGGAAEDTGG</sequence>
<dbReference type="EMBL" id="JAGGMS010000001">
    <property type="protein sequence ID" value="MBP2180622.1"/>
    <property type="molecule type" value="Genomic_DNA"/>
</dbReference>
<evidence type="ECO:0008006" key="3">
    <source>
        <dbReference type="Google" id="ProtNLM"/>
    </source>
</evidence>
<name>A0ABS4PMJ2_9PSEU</name>
<protein>
    <recommendedName>
        <fullName evidence="3">IrrE N-terminal-like domain-containing protein</fullName>
    </recommendedName>
</protein>
<reference evidence="1 2" key="1">
    <citation type="submission" date="2021-03" db="EMBL/GenBank/DDBJ databases">
        <title>Sequencing the genomes of 1000 actinobacteria strains.</title>
        <authorList>
            <person name="Klenk H.-P."/>
        </authorList>
    </citation>
    <scope>NUCLEOTIDE SEQUENCE [LARGE SCALE GENOMIC DNA]</scope>
    <source>
        <strain evidence="1 2">DSM 45510</strain>
    </source>
</reference>
<evidence type="ECO:0000313" key="1">
    <source>
        <dbReference type="EMBL" id="MBP2180622.1"/>
    </source>
</evidence>
<gene>
    <name evidence="1" type="ORF">JOM49_002148</name>
</gene>
<dbReference type="Proteomes" id="UP000741013">
    <property type="component" value="Unassembled WGS sequence"/>
</dbReference>
<accession>A0ABS4PMJ2</accession>
<organism evidence="1 2">
    <name type="scientific">Amycolatopsis magusensis</name>
    <dbReference type="NCBI Taxonomy" id="882444"/>
    <lineage>
        <taxon>Bacteria</taxon>
        <taxon>Bacillati</taxon>
        <taxon>Actinomycetota</taxon>
        <taxon>Actinomycetes</taxon>
        <taxon>Pseudonocardiales</taxon>
        <taxon>Pseudonocardiaceae</taxon>
        <taxon>Amycolatopsis</taxon>
    </lineage>
</organism>